<evidence type="ECO:0000313" key="10">
    <source>
        <dbReference type="EMBL" id="JAC83372.1"/>
    </source>
</evidence>
<name>A0A061SDY1_9CHLO</name>
<keyword evidence="3 8" id="KW-0812">Transmembrane</keyword>
<feature type="transmembrane region" description="Helical" evidence="8">
    <location>
        <begin position="470"/>
        <end position="494"/>
    </location>
</feature>
<sequence>MLDEQFNFTEVRRKVISWENLTYEIPAGGSCFGERKQKTVLKNVSGVALPGELTAVMGPTGCGKSTLLNALAGRLHKVGVLSGEVLVNGALRADDFYGYSAYSLQDDALFGNLTVRETFWVVSHLRLPAGTSRQQRQSAVEELIKMMGLSGAADTYIGSSMRRGVSGGERKRAAIAVELISNPCILFLDEPTSGLDSFQAQSVLEALRGLAEMGRTVVIVIHQPRSSIFQMFDRLCVLSQGRALYMGVAAKSADHFAQIGFPCPQNFNTADFILDLVSIDSRTPESEANTAERVEKLARHFEEQSRDKMNNVEVQVEQPASQPPPKGRSIGTRRPGFFRQFGVLFWRSLRQNARNHVPNAITLVQSVLIAVLLGLIYQDIEMNQTGIKDRLGVLFFVTINTSMSAVFTIIQVFPAEKGIVSRERDSQTYSVAAYFASKYISEMPFKIFGPIVNGIILYWAVGLNPAAEAFFFFLLLLATLGLCAAAIGLAVGAWCPTQEVTFAVAPLIMIVFMLFGGFFIKVESLPTGSEWVAYLSPMLWGFVGVTTNDLRGLDGWECEPAASSNTSSAPGEQEDCNLVRECSTTGENILEKELDFAKYTRWEALMYLVLVGAGVLFVGYLGLVVTGNRYQPLSQERRFPRILSSRSRVAAGRS</sequence>
<evidence type="ECO:0000256" key="7">
    <source>
        <dbReference type="ARBA" id="ARBA00023136"/>
    </source>
</evidence>
<keyword evidence="5 10" id="KW-0067">ATP-binding</keyword>
<evidence type="ECO:0000256" key="1">
    <source>
        <dbReference type="ARBA" id="ARBA00004141"/>
    </source>
</evidence>
<accession>A0A061SDY1</accession>
<dbReference type="InterPro" id="IPR013525">
    <property type="entry name" value="ABC2_TM"/>
</dbReference>
<feature type="transmembrane region" description="Helical" evidence="8">
    <location>
        <begin position="500"/>
        <end position="519"/>
    </location>
</feature>
<keyword evidence="7 8" id="KW-0472">Membrane</keyword>
<dbReference type="Pfam" id="PF00005">
    <property type="entry name" value="ABC_tran"/>
    <property type="match status" value="1"/>
</dbReference>
<protein>
    <submittedName>
        <fullName evidence="10">ATP-binding cassette, subfamily G (WHITE), member 2</fullName>
    </submittedName>
</protein>
<feature type="transmembrane region" description="Helical" evidence="8">
    <location>
        <begin position="447"/>
        <end position="463"/>
    </location>
</feature>
<dbReference type="InterPro" id="IPR017871">
    <property type="entry name" value="ABC_transporter-like_CS"/>
</dbReference>
<dbReference type="GO" id="GO:0140359">
    <property type="term" value="F:ABC-type transporter activity"/>
    <property type="evidence" value="ECO:0007669"/>
    <property type="project" value="InterPro"/>
</dbReference>
<dbReference type="GO" id="GO:0005524">
    <property type="term" value="F:ATP binding"/>
    <property type="evidence" value="ECO:0007669"/>
    <property type="project" value="UniProtKB-KW"/>
</dbReference>
<dbReference type="InterPro" id="IPR003439">
    <property type="entry name" value="ABC_transporter-like_ATP-bd"/>
</dbReference>
<dbReference type="Pfam" id="PF19055">
    <property type="entry name" value="ABC2_membrane_7"/>
    <property type="match status" value="1"/>
</dbReference>
<evidence type="ECO:0000256" key="2">
    <source>
        <dbReference type="ARBA" id="ARBA00022448"/>
    </source>
</evidence>
<gene>
    <name evidence="10" type="primary">ABCG2</name>
    <name evidence="10" type="ORF">TSPGSL018_3514</name>
</gene>
<dbReference type="PANTHER" id="PTHR48041:SF41">
    <property type="entry name" value="ABC TRANSPORTER G FAMILY"/>
    <property type="match status" value="1"/>
</dbReference>
<organism evidence="10">
    <name type="scientific">Tetraselmis sp. GSL018</name>
    <dbReference type="NCBI Taxonomy" id="582737"/>
    <lineage>
        <taxon>Eukaryota</taxon>
        <taxon>Viridiplantae</taxon>
        <taxon>Chlorophyta</taxon>
        <taxon>core chlorophytes</taxon>
        <taxon>Chlorodendrophyceae</taxon>
        <taxon>Chlorodendrales</taxon>
        <taxon>Chlorodendraceae</taxon>
        <taxon>Tetraselmis</taxon>
    </lineage>
</organism>
<evidence type="ECO:0000256" key="8">
    <source>
        <dbReference type="SAM" id="Phobius"/>
    </source>
</evidence>
<evidence type="ECO:0000256" key="6">
    <source>
        <dbReference type="ARBA" id="ARBA00022989"/>
    </source>
</evidence>
<comment type="subcellular location">
    <subcellularLocation>
        <location evidence="1">Membrane</location>
        <topology evidence="1">Multi-pass membrane protein</topology>
    </subcellularLocation>
</comment>
<dbReference type="CDD" id="cd03213">
    <property type="entry name" value="ABCG_EPDR"/>
    <property type="match status" value="1"/>
</dbReference>
<dbReference type="SUPFAM" id="SSF52540">
    <property type="entry name" value="P-loop containing nucleoside triphosphate hydrolases"/>
    <property type="match status" value="1"/>
</dbReference>
<evidence type="ECO:0000256" key="4">
    <source>
        <dbReference type="ARBA" id="ARBA00022741"/>
    </source>
</evidence>
<dbReference type="AlphaFoldDB" id="A0A061SDY1"/>
<evidence type="ECO:0000256" key="5">
    <source>
        <dbReference type="ARBA" id="ARBA00022840"/>
    </source>
</evidence>
<dbReference type="GO" id="GO:0016887">
    <property type="term" value="F:ATP hydrolysis activity"/>
    <property type="evidence" value="ECO:0007669"/>
    <property type="project" value="InterPro"/>
</dbReference>
<dbReference type="PROSITE" id="PS50893">
    <property type="entry name" value="ABC_TRANSPORTER_2"/>
    <property type="match status" value="1"/>
</dbReference>
<keyword evidence="6 8" id="KW-1133">Transmembrane helix</keyword>
<dbReference type="Gene3D" id="3.40.50.300">
    <property type="entry name" value="P-loop containing nucleotide triphosphate hydrolases"/>
    <property type="match status" value="1"/>
</dbReference>
<dbReference type="GO" id="GO:0016020">
    <property type="term" value="C:membrane"/>
    <property type="evidence" value="ECO:0007669"/>
    <property type="project" value="UniProtKB-SubCell"/>
</dbReference>
<dbReference type="Pfam" id="PF01061">
    <property type="entry name" value="ABC2_membrane"/>
    <property type="match status" value="1"/>
</dbReference>
<evidence type="ECO:0000259" key="9">
    <source>
        <dbReference type="PROSITE" id="PS50893"/>
    </source>
</evidence>
<keyword evidence="4" id="KW-0547">Nucleotide-binding</keyword>
<dbReference type="PANTHER" id="PTHR48041">
    <property type="entry name" value="ABC TRANSPORTER G FAMILY MEMBER 28"/>
    <property type="match status" value="1"/>
</dbReference>
<feature type="domain" description="ABC transporter" evidence="9">
    <location>
        <begin position="16"/>
        <end position="265"/>
    </location>
</feature>
<dbReference type="SMART" id="SM00382">
    <property type="entry name" value="AAA"/>
    <property type="match status" value="1"/>
</dbReference>
<feature type="transmembrane region" description="Helical" evidence="8">
    <location>
        <begin position="604"/>
        <end position="625"/>
    </location>
</feature>
<feature type="transmembrane region" description="Helical" evidence="8">
    <location>
        <begin position="392"/>
        <end position="413"/>
    </location>
</feature>
<proteinExistence type="predicted"/>
<evidence type="ECO:0000256" key="3">
    <source>
        <dbReference type="ARBA" id="ARBA00022692"/>
    </source>
</evidence>
<dbReference type="PROSITE" id="PS00211">
    <property type="entry name" value="ABC_TRANSPORTER_1"/>
    <property type="match status" value="1"/>
</dbReference>
<dbReference type="EMBL" id="GBEZ01001617">
    <property type="protein sequence ID" value="JAC83372.1"/>
    <property type="molecule type" value="Transcribed_RNA"/>
</dbReference>
<reference evidence="10" key="1">
    <citation type="submission" date="2014-05" db="EMBL/GenBank/DDBJ databases">
        <title>The transcriptome of the halophilic microalga Tetraselmis sp. GSL018 isolated from the Great Salt Lake, Utah.</title>
        <authorList>
            <person name="Jinkerson R.E."/>
            <person name="D'Adamo S."/>
            <person name="Posewitz M.C."/>
        </authorList>
    </citation>
    <scope>NUCLEOTIDE SEQUENCE</scope>
    <source>
        <strain evidence="10">GSL018</strain>
    </source>
</reference>
<dbReference type="InterPro" id="IPR043926">
    <property type="entry name" value="ABCG_dom"/>
</dbReference>
<feature type="transmembrane region" description="Helical" evidence="8">
    <location>
        <begin position="360"/>
        <end position="380"/>
    </location>
</feature>
<dbReference type="InterPro" id="IPR027417">
    <property type="entry name" value="P-loop_NTPase"/>
</dbReference>
<dbReference type="InterPro" id="IPR003593">
    <property type="entry name" value="AAA+_ATPase"/>
</dbReference>
<keyword evidence="2" id="KW-0813">Transport</keyword>
<dbReference type="InterPro" id="IPR050352">
    <property type="entry name" value="ABCG_transporters"/>
</dbReference>